<evidence type="ECO:0000313" key="3">
    <source>
        <dbReference type="EMBL" id="MWV57089.1"/>
    </source>
</evidence>
<name>A0A6I4RC46_9STRE</name>
<feature type="coiled-coil region" evidence="1">
    <location>
        <begin position="281"/>
        <end position="308"/>
    </location>
</feature>
<dbReference type="RefSeq" id="WP_160463305.1">
    <property type="nucleotide sequence ID" value="NZ_CP072115.1"/>
</dbReference>
<accession>A0A6I4RC46</accession>
<dbReference type="EMBL" id="WUBJ01000012">
    <property type="protein sequence ID" value="MWV57089.1"/>
    <property type="molecule type" value="Genomic_DNA"/>
</dbReference>
<sequence>MTDKLRLRLSAQKNDNTLYTNWQITKLSNDFSEFYYKTILLNDLSQYLNQGVEGRNIIIFNSSININSQYVRYEKPILDLTKSSDIVKYYHLGSPVSLGLDQQILILHEFFEAYRRYFSIANKHKLNAGNKKENLLKLYEESKIENISEFNLVTFFEESIKNNNVANSDNTKKCIQEIQNTFKNLTHQLQKSLEEQGKHESEKFHYIFNRFERPIIGIKVADDEIKLIGSDFFVQSKFTYSNSRFLETNSIKQNSPLEMILTMSILALSSIVLILREKATLMKIQNKNGELDQEILTLKRKISDLENKAQQEGVTISQPAHVPQELINSVNRKGEYVFNEFDAEVM</sequence>
<evidence type="ECO:0000256" key="1">
    <source>
        <dbReference type="SAM" id="Coils"/>
    </source>
</evidence>
<reference evidence="2 4" key="2">
    <citation type="submission" date="2019-11" db="EMBL/GenBank/DDBJ databases">
        <title>Streptococcis sp. isolated from the respiratory tract of Marmot.</title>
        <authorList>
            <person name="Zhang G."/>
        </authorList>
    </citation>
    <scope>NUCLEOTIDE SEQUENCE [LARGE SCALE GENOMIC DNA]</scope>
    <source>
        <strain evidence="4">zg-86</strain>
        <strain evidence="2">Zg-86</strain>
    </source>
</reference>
<protein>
    <submittedName>
        <fullName evidence="3">Uncharacterized protein</fullName>
    </submittedName>
</protein>
<gene>
    <name evidence="2" type="ORF">GGG87_08845</name>
    <name evidence="3" type="ORF">GGH11_08885</name>
</gene>
<proteinExistence type="predicted"/>
<dbReference type="Proteomes" id="UP000435060">
    <property type="component" value="Unassembled WGS sequence"/>
</dbReference>
<evidence type="ECO:0000313" key="2">
    <source>
        <dbReference type="EMBL" id="MTB65102.1"/>
    </source>
</evidence>
<organism evidence="3 5">
    <name type="scientific">Streptococcus zhangguiae</name>
    <dbReference type="NCBI Taxonomy" id="2664091"/>
    <lineage>
        <taxon>Bacteria</taxon>
        <taxon>Bacillati</taxon>
        <taxon>Bacillota</taxon>
        <taxon>Bacilli</taxon>
        <taxon>Lactobacillales</taxon>
        <taxon>Streptococcaceae</taxon>
        <taxon>Streptococcus</taxon>
    </lineage>
</organism>
<dbReference type="Proteomes" id="UP000435423">
    <property type="component" value="Unassembled WGS sequence"/>
</dbReference>
<reference evidence="3 5" key="1">
    <citation type="submission" date="2019-10" db="EMBL/GenBank/DDBJ databases">
        <title>Streptococcis sp, isolated from the respiratory tract of Marmot.</title>
        <authorList>
            <person name="Zhang G."/>
        </authorList>
    </citation>
    <scope>NUCLEOTIDE SEQUENCE [LARGE SCALE GENOMIC DNA]</scope>
    <source>
        <strain evidence="3">Zg-70</strain>
        <strain evidence="5">zg-70</strain>
    </source>
</reference>
<dbReference type="AlphaFoldDB" id="A0A6I4RC46"/>
<evidence type="ECO:0000313" key="4">
    <source>
        <dbReference type="Proteomes" id="UP000435060"/>
    </source>
</evidence>
<comment type="caution">
    <text evidence="3">The sequence shown here is derived from an EMBL/GenBank/DDBJ whole genome shotgun (WGS) entry which is preliminary data.</text>
</comment>
<keyword evidence="1" id="KW-0175">Coiled coil</keyword>
<keyword evidence="4" id="KW-1185">Reference proteome</keyword>
<dbReference type="EMBL" id="WLCG01000013">
    <property type="protein sequence ID" value="MTB65102.1"/>
    <property type="molecule type" value="Genomic_DNA"/>
</dbReference>
<evidence type="ECO:0000313" key="5">
    <source>
        <dbReference type="Proteomes" id="UP000435423"/>
    </source>
</evidence>